<evidence type="ECO:0000256" key="4">
    <source>
        <dbReference type="PROSITE-ProRule" id="PRU01248"/>
    </source>
</evidence>
<dbReference type="AlphaFoldDB" id="A0A160NX23"/>
<organism evidence="8 9">
    <name type="scientific">Streptomyces laurentii</name>
    <dbReference type="NCBI Taxonomy" id="39478"/>
    <lineage>
        <taxon>Bacteria</taxon>
        <taxon>Bacillati</taxon>
        <taxon>Actinomycetota</taxon>
        <taxon>Actinomycetes</taxon>
        <taxon>Kitasatosporales</taxon>
        <taxon>Streptomycetaceae</taxon>
        <taxon>Streptomyces</taxon>
    </lineage>
</organism>
<keyword evidence="1" id="KW-0229">DNA integration</keyword>
<name>A0A160NX23_STRLU</name>
<evidence type="ECO:0000256" key="2">
    <source>
        <dbReference type="ARBA" id="ARBA00023125"/>
    </source>
</evidence>
<evidence type="ECO:0000313" key="8">
    <source>
        <dbReference type="EMBL" id="BAU83309.1"/>
    </source>
</evidence>
<dbReference type="KEGG" id="slau:SLA_2382"/>
<gene>
    <name evidence="8" type="ORF">SLA_2382</name>
</gene>
<dbReference type="Gene3D" id="1.10.150.130">
    <property type="match status" value="1"/>
</dbReference>
<dbReference type="InterPro" id="IPR050090">
    <property type="entry name" value="Tyrosine_recombinase_XerCD"/>
</dbReference>
<dbReference type="InterPro" id="IPR044068">
    <property type="entry name" value="CB"/>
</dbReference>
<sequence>MQSDSSRYDLKPEIASWIRSLRSRNLAENTQRVYRRSAEGLATYLLDPEHGYKPAAEDGRPAPTELDEVHREHIEAYIDHLVTRTSAATAHQYFRSLRTFFNWLVDEEEIDRSPMRTMKPPVVAEREVPVVPEDSLKKLLATCKGKDYKSRRDLAIIMLFLDTGVRLSELTNREIEHIDLDLMVFVVIGKGNRQRSVPFGRTTAQVLDRYMRQLAKHRKKALESSDALWWSVKRGSRMTTWGVATMIENRCKEAGIDHIHPHQFRHTFAHLWKVNGGNEDDLMRITGWRSRQMLSRYAASSGAERARQAHRNLSPGDRL</sequence>
<dbReference type="InterPro" id="IPR004107">
    <property type="entry name" value="Integrase_SAM-like_N"/>
</dbReference>
<evidence type="ECO:0000313" key="9">
    <source>
        <dbReference type="Proteomes" id="UP000217676"/>
    </source>
</evidence>
<dbReference type="GO" id="GO:0003677">
    <property type="term" value="F:DNA binding"/>
    <property type="evidence" value="ECO:0007669"/>
    <property type="project" value="UniProtKB-UniRule"/>
</dbReference>
<evidence type="ECO:0000256" key="3">
    <source>
        <dbReference type="ARBA" id="ARBA00023172"/>
    </source>
</evidence>
<feature type="region of interest" description="Disordered" evidence="5">
    <location>
        <begin position="299"/>
        <end position="319"/>
    </location>
</feature>
<evidence type="ECO:0000259" key="7">
    <source>
        <dbReference type="PROSITE" id="PS51900"/>
    </source>
</evidence>
<keyword evidence="3" id="KW-0233">DNA recombination</keyword>
<dbReference type="PROSITE" id="PS51898">
    <property type="entry name" value="TYR_RECOMBINASE"/>
    <property type="match status" value="1"/>
</dbReference>
<dbReference type="PROSITE" id="PS51900">
    <property type="entry name" value="CB"/>
    <property type="match status" value="1"/>
</dbReference>
<dbReference type="Pfam" id="PF00589">
    <property type="entry name" value="Phage_integrase"/>
    <property type="match status" value="1"/>
</dbReference>
<dbReference type="InterPro" id="IPR010998">
    <property type="entry name" value="Integrase_recombinase_N"/>
</dbReference>
<reference evidence="8 9" key="1">
    <citation type="journal article" date="2016" name="Genome Announc.">
        <title>Complete Genome Sequence of Thiostrepton-Producing Streptomyces laurentii ATCC 31255.</title>
        <authorList>
            <person name="Doi K."/>
            <person name="Fujino Y."/>
            <person name="Nagayoshi Y."/>
            <person name="Ohshima T."/>
            <person name="Ogata S."/>
        </authorList>
    </citation>
    <scope>NUCLEOTIDE SEQUENCE [LARGE SCALE GENOMIC DNA]</scope>
    <source>
        <strain evidence="8 9">ATCC 31255</strain>
    </source>
</reference>
<keyword evidence="9" id="KW-1185">Reference proteome</keyword>
<dbReference type="GO" id="GO:0006310">
    <property type="term" value="P:DNA recombination"/>
    <property type="evidence" value="ECO:0007669"/>
    <property type="project" value="UniProtKB-KW"/>
</dbReference>
<dbReference type="Proteomes" id="UP000217676">
    <property type="component" value="Chromosome"/>
</dbReference>
<dbReference type="SUPFAM" id="SSF56349">
    <property type="entry name" value="DNA breaking-rejoining enzymes"/>
    <property type="match status" value="1"/>
</dbReference>
<feature type="domain" description="Core-binding (CB)" evidence="7">
    <location>
        <begin position="8"/>
        <end position="105"/>
    </location>
</feature>
<accession>A0A160NX23</accession>
<dbReference type="CDD" id="cd00397">
    <property type="entry name" value="DNA_BRE_C"/>
    <property type="match status" value="1"/>
</dbReference>
<dbReference type="PANTHER" id="PTHR30349">
    <property type="entry name" value="PHAGE INTEGRASE-RELATED"/>
    <property type="match status" value="1"/>
</dbReference>
<dbReference type="Pfam" id="PF13495">
    <property type="entry name" value="Phage_int_SAM_4"/>
    <property type="match status" value="1"/>
</dbReference>
<dbReference type="InterPro" id="IPR002104">
    <property type="entry name" value="Integrase_catalytic"/>
</dbReference>
<evidence type="ECO:0000256" key="1">
    <source>
        <dbReference type="ARBA" id="ARBA00022908"/>
    </source>
</evidence>
<dbReference type="InterPro" id="IPR013762">
    <property type="entry name" value="Integrase-like_cat_sf"/>
</dbReference>
<keyword evidence="2 4" id="KW-0238">DNA-binding</keyword>
<dbReference type="EMBL" id="AP017424">
    <property type="protein sequence ID" value="BAU83309.1"/>
    <property type="molecule type" value="Genomic_DNA"/>
</dbReference>
<evidence type="ECO:0000259" key="6">
    <source>
        <dbReference type="PROSITE" id="PS51898"/>
    </source>
</evidence>
<dbReference type="Gene3D" id="1.10.443.10">
    <property type="entry name" value="Intergrase catalytic core"/>
    <property type="match status" value="1"/>
</dbReference>
<proteinExistence type="predicted"/>
<evidence type="ECO:0000256" key="5">
    <source>
        <dbReference type="SAM" id="MobiDB-lite"/>
    </source>
</evidence>
<feature type="domain" description="Tyr recombinase" evidence="6">
    <location>
        <begin position="126"/>
        <end position="311"/>
    </location>
</feature>
<dbReference type="InterPro" id="IPR011010">
    <property type="entry name" value="DNA_brk_join_enz"/>
</dbReference>
<protein>
    <submittedName>
        <fullName evidence="8">Site-specific recombinase</fullName>
    </submittedName>
</protein>
<dbReference type="PANTHER" id="PTHR30349:SF87">
    <property type="entry name" value="TRANSPOSASE A"/>
    <property type="match status" value="1"/>
</dbReference>
<dbReference type="GO" id="GO:0015074">
    <property type="term" value="P:DNA integration"/>
    <property type="evidence" value="ECO:0007669"/>
    <property type="project" value="UniProtKB-KW"/>
</dbReference>